<gene>
    <name evidence="4" type="ORF">SAMN05216386_1247</name>
</gene>
<dbReference type="CDD" id="cd05237">
    <property type="entry name" value="UDP_invert_4-6DH_SDR_e"/>
    <property type="match status" value="1"/>
</dbReference>
<dbReference type="PANTHER" id="PTHR43318:SF1">
    <property type="entry name" value="POLYSACCHARIDE BIOSYNTHESIS PROTEIN EPSC-RELATED"/>
    <property type="match status" value="1"/>
</dbReference>
<dbReference type="Gene3D" id="3.40.50.720">
    <property type="entry name" value="NAD(P)-binding Rossmann-like Domain"/>
    <property type="match status" value="2"/>
</dbReference>
<dbReference type="EMBL" id="FOVJ01000002">
    <property type="protein sequence ID" value="SFN58393.1"/>
    <property type="molecule type" value="Genomic_DNA"/>
</dbReference>
<dbReference type="STRING" id="1266925.GCA_000619905_01058"/>
<keyword evidence="5" id="KW-1185">Reference proteome</keyword>
<dbReference type="OrthoDB" id="9803111at2"/>
<dbReference type="InterPro" id="IPR036291">
    <property type="entry name" value="NAD(P)-bd_dom_sf"/>
</dbReference>
<evidence type="ECO:0000259" key="3">
    <source>
        <dbReference type="Pfam" id="PF02719"/>
    </source>
</evidence>
<evidence type="ECO:0000256" key="1">
    <source>
        <dbReference type="ARBA" id="ARBA00007430"/>
    </source>
</evidence>
<dbReference type="InterPro" id="IPR029063">
    <property type="entry name" value="SAM-dependent_MTases_sf"/>
</dbReference>
<dbReference type="AlphaFoldDB" id="A0A1I5A7F7"/>
<evidence type="ECO:0000313" key="4">
    <source>
        <dbReference type="EMBL" id="SFN58393.1"/>
    </source>
</evidence>
<organism evidence="4 5">
    <name type="scientific">Nitrosospira briensis</name>
    <dbReference type="NCBI Taxonomy" id="35799"/>
    <lineage>
        <taxon>Bacteria</taxon>
        <taxon>Pseudomonadati</taxon>
        <taxon>Pseudomonadota</taxon>
        <taxon>Betaproteobacteria</taxon>
        <taxon>Nitrosomonadales</taxon>
        <taxon>Nitrosomonadaceae</taxon>
        <taxon>Nitrosospira</taxon>
    </lineage>
</organism>
<dbReference type="SUPFAM" id="SSF53335">
    <property type="entry name" value="S-adenosyl-L-methionine-dependent methyltransferases"/>
    <property type="match status" value="1"/>
</dbReference>
<dbReference type="InterPro" id="IPR003869">
    <property type="entry name" value="Polysac_CapD-like"/>
</dbReference>
<reference evidence="5" key="1">
    <citation type="submission" date="2016-10" db="EMBL/GenBank/DDBJ databases">
        <authorList>
            <person name="Varghese N."/>
        </authorList>
    </citation>
    <scope>NUCLEOTIDE SEQUENCE [LARGE SCALE GENOMIC DNA]</scope>
    <source>
        <strain evidence="5">Nsp8</strain>
    </source>
</reference>
<feature type="domain" description="Polysaccharide biosynthesis protein CapD-like" evidence="3">
    <location>
        <begin position="304"/>
        <end position="606"/>
    </location>
</feature>
<dbReference type="RefSeq" id="WP_074795834.1">
    <property type="nucleotide sequence ID" value="NZ_FOVJ01000002.1"/>
</dbReference>
<feature type="transmembrane region" description="Helical" evidence="2">
    <location>
        <begin position="48"/>
        <end position="69"/>
    </location>
</feature>
<dbReference type="Pfam" id="PF13727">
    <property type="entry name" value="CoA_binding_3"/>
    <property type="match status" value="1"/>
</dbReference>
<evidence type="ECO:0000313" key="5">
    <source>
        <dbReference type="Proteomes" id="UP000183107"/>
    </source>
</evidence>
<keyword evidence="2" id="KW-0812">Transmembrane</keyword>
<dbReference type="Proteomes" id="UP000183107">
    <property type="component" value="Unassembled WGS sequence"/>
</dbReference>
<feature type="transmembrane region" description="Helical" evidence="2">
    <location>
        <begin position="108"/>
        <end position="128"/>
    </location>
</feature>
<dbReference type="PANTHER" id="PTHR43318">
    <property type="entry name" value="UDP-N-ACETYLGLUCOSAMINE 4,6-DEHYDRATASE"/>
    <property type="match status" value="1"/>
</dbReference>
<protein>
    <submittedName>
        <fullName evidence="4">NDP-sugar epimerase, includes UDP-GlcNAc-inverting 4,6-dehydratase FlaA1 and capsular polysaccharide biosynthesis protein EpsC</fullName>
    </submittedName>
</protein>
<feature type="transmembrane region" description="Helical" evidence="2">
    <location>
        <begin position="7"/>
        <end position="28"/>
    </location>
</feature>
<dbReference type="SUPFAM" id="SSF51735">
    <property type="entry name" value="NAD(P)-binding Rossmann-fold domains"/>
    <property type="match status" value="1"/>
</dbReference>
<feature type="transmembrane region" description="Helical" evidence="2">
    <location>
        <begin position="81"/>
        <end position="102"/>
    </location>
</feature>
<evidence type="ECO:0000256" key="2">
    <source>
        <dbReference type="SAM" id="Phobius"/>
    </source>
</evidence>
<dbReference type="Pfam" id="PF02719">
    <property type="entry name" value="Polysacc_synt_2"/>
    <property type="match status" value="1"/>
</dbReference>
<proteinExistence type="inferred from homology"/>
<name>A0A1I5A7F7_9PROT</name>
<sequence>MPLRKPNIRTVIAFVHDLAAAAAAWWLAYSFRFNFEIPSPYLASLQEILPWTVMLHAAAFMWFGLYRGLWHYASLPDLRRILIAVLASAAAVPLALFMLQIHTGVPRTVLLLAPILLLFIMGGSRLAYRLWKEHRLYGQKKLESNLVLVLGAGDAAVGLVKELARSVQWQVVGLLDDDPAKLGLMLHGFKVLGRINELPVVAKELGVAHAIIAMTSTVSDRRKSHRPQLDRRRAGRLIRDRRRALQMCAAAGVKALIVPSYDDLISGKITVSQIRTVEPEDLLGRDPVILDNDGLHDLLTGKTILITGAGGSIGSELCRQIARFGPGRLVLFELNEFALYSVEQEFLAKFPEIPMAFTIGDIKNQARLAQVFSQYRPAVVFHAAAYKHVPLMEQENAWQAILNNVFGTYVLARTALAYGVEKFVLISTDKAVNPTNVMGASKRLAEMVCQALQPVISSFGDQAGNTGPTAKIQKPGFVMVRFGNVLGSAGSVIPKFREQIEKGGPITVTHSEITRYFMSIPEAAQLVLQAGLMGGKNGGGEIFVLDMGEPVKIADLARDLIRLSGLSEDEIQIVYNGLRPGEKLYEELLADDENTLPTPHPKLRIAQSRQVDKKWLENLLAWLYAHPVLSDEEVKRDLTKWVPEYSNRGRCNDSHDSPVSYLDCR</sequence>
<dbReference type="InterPro" id="IPR051203">
    <property type="entry name" value="Polysaccharide_Synthase-Rel"/>
</dbReference>
<keyword evidence="2" id="KW-0472">Membrane</keyword>
<comment type="similarity">
    <text evidence="1">Belongs to the polysaccharide synthase family.</text>
</comment>
<keyword evidence="2" id="KW-1133">Transmembrane helix</keyword>
<accession>A0A1I5A7F7</accession>